<dbReference type="OrthoDB" id="4510592at2759"/>
<sequence>MKVTTIASVLCLAATQLVAADVVVTSTATNTITKTVYRVTSETAAESLSATPLASSPSSTGSIASSHAHHASAASTSSTNTASPSATLNSAAGTFDANKPIALVAVPLSDSGTLLWCCETLLMISHDVLRYQDWLQRLKRSITGR</sequence>
<dbReference type="EMBL" id="AKHY01000141">
    <property type="protein sequence ID" value="EIT78117.1"/>
    <property type="molecule type" value="Genomic_DNA"/>
</dbReference>
<keyword evidence="2" id="KW-0732">Signal</keyword>
<feature type="chain" id="PRO_5003712827" evidence="2">
    <location>
        <begin position="21"/>
        <end position="145"/>
    </location>
</feature>
<dbReference type="Proteomes" id="UP000002812">
    <property type="component" value="Unassembled WGS sequence"/>
</dbReference>
<reference evidence="3 4" key="1">
    <citation type="journal article" date="2012" name="Eukaryot. Cell">
        <title>Draft genome sequence of Aspergillus oryzae strain 3.042.</title>
        <authorList>
            <person name="Zhao G."/>
            <person name="Yao Y."/>
            <person name="Qi W."/>
            <person name="Wang C."/>
            <person name="Hou L."/>
            <person name="Zeng B."/>
            <person name="Cao X."/>
        </authorList>
    </citation>
    <scope>NUCLEOTIDE SEQUENCE [LARGE SCALE GENOMIC DNA]</scope>
    <source>
        <strain evidence="3 4">3.042</strain>
    </source>
</reference>
<feature type="signal peptide" evidence="2">
    <location>
        <begin position="1"/>
        <end position="20"/>
    </location>
</feature>
<dbReference type="HOGENOM" id="CLU_149446_0_0_1"/>
<feature type="region of interest" description="Disordered" evidence="1">
    <location>
        <begin position="59"/>
        <end position="83"/>
    </location>
</feature>
<evidence type="ECO:0000256" key="1">
    <source>
        <dbReference type="SAM" id="MobiDB-lite"/>
    </source>
</evidence>
<accession>I8A0L1</accession>
<name>I8A0L1_ASPO3</name>
<evidence type="ECO:0000256" key="2">
    <source>
        <dbReference type="SAM" id="SignalP"/>
    </source>
</evidence>
<gene>
    <name evidence="3" type="ORF">Ao3042_05652</name>
</gene>
<reference evidence="4" key="2">
    <citation type="submission" date="2012-06" db="EMBL/GenBank/DDBJ databases">
        <title>Comparative genomic analyses of Aspergillus oryzae 3.042 and A. oryzae RIB40 for soy-sauce fermentation.</title>
        <authorList>
            <person name="Zhao G."/>
            <person name="Hou L."/>
            <person name="Wang C."/>
            <person name="Cao X."/>
        </authorList>
    </citation>
    <scope>NUCLEOTIDE SEQUENCE [LARGE SCALE GENOMIC DNA]</scope>
    <source>
        <strain evidence="4">3.042</strain>
    </source>
</reference>
<evidence type="ECO:0000313" key="4">
    <source>
        <dbReference type="Proteomes" id="UP000002812"/>
    </source>
</evidence>
<proteinExistence type="predicted"/>
<dbReference type="AlphaFoldDB" id="I8A0L1"/>
<evidence type="ECO:0000313" key="3">
    <source>
        <dbReference type="EMBL" id="EIT78117.1"/>
    </source>
</evidence>
<comment type="caution">
    <text evidence="3">The sequence shown here is derived from an EMBL/GenBank/DDBJ whole genome shotgun (WGS) entry which is preliminary data.</text>
</comment>
<protein>
    <submittedName>
        <fullName evidence="3">Uncharacterized protein</fullName>
    </submittedName>
</protein>
<organism evidence="3 4">
    <name type="scientific">Aspergillus oryzae (strain 3.042)</name>
    <name type="common">Yellow koji mold</name>
    <dbReference type="NCBI Taxonomy" id="1160506"/>
    <lineage>
        <taxon>Eukaryota</taxon>
        <taxon>Fungi</taxon>
        <taxon>Dikarya</taxon>
        <taxon>Ascomycota</taxon>
        <taxon>Pezizomycotina</taxon>
        <taxon>Eurotiomycetes</taxon>
        <taxon>Eurotiomycetidae</taxon>
        <taxon>Eurotiales</taxon>
        <taxon>Aspergillaceae</taxon>
        <taxon>Aspergillus</taxon>
        <taxon>Aspergillus subgen. Circumdati</taxon>
    </lineage>
</organism>